<reference evidence="1 2" key="1">
    <citation type="submission" date="2020-11" db="EMBL/GenBank/DDBJ databases">
        <title>Pedobacter endophytica, an endophytic bacteria isolated form Carex pumila.</title>
        <authorList>
            <person name="Peng Y."/>
            <person name="Jiang L."/>
            <person name="Lee J."/>
        </authorList>
    </citation>
    <scope>NUCLEOTIDE SEQUENCE [LARGE SCALE GENOMIC DNA]</scope>
    <source>
        <strain evidence="1 2">JBR3-12</strain>
    </source>
</reference>
<evidence type="ECO:0000313" key="2">
    <source>
        <dbReference type="Proteomes" id="UP000594759"/>
    </source>
</evidence>
<keyword evidence="2" id="KW-1185">Reference proteome</keyword>
<evidence type="ECO:0000313" key="1">
    <source>
        <dbReference type="EMBL" id="QPH41202.1"/>
    </source>
</evidence>
<dbReference type="Proteomes" id="UP000594759">
    <property type="component" value="Chromosome"/>
</dbReference>
<dbReference type="EMBL" id="CP064939">
    <property type="protein sequence ID" value="QPH41202.1"/>
    <property type="molecule type" value="Genomic_DNA"/>
</dbReference>
<dbReference type="AlphaFoldDB" id="A0A7S9L2E1"/>
<protein>
    <recommendedName>
        <fullName evidence="3">Antitoxin</fullName>
    </recommendedName>
</protein>
<name>A0A7S9L2E1_9SPHI</name>
<dbReference type="Pfam" id="PF19891">
    <property type="entry name" value="DUF6364"/>
    <property type="match status" value="1"/>
</dbReference>
<dbReference type="KEGG" id="pex:IZT61_08095"/>
<evidence type="ECO:0008006" key="3">
    <source>
        <dbReference type="Google" id="ProtNLM"/>
    </source>
</evidence>
<gene>
    <name evidence="1" type="ORF">IZT61_08095</name>
</gene>
<sequence>MKTKLTLTMDETVIEQAKAYAKEQGRSLSAIFENYVKAVSRSERDKLTTEEFSPIVKRLTGSLNLPKNFDYKNAVSEAINEKYSQ</sequence>
<organism evidence="1 2">
    <name type="scientific">Pedobacter endophyticus</name>
    <dbReference type="NCBI Taxonomy" id="2789740"/>
    <lineage>
        <taxon>Bacteria</taxon>
        <taxon>Pseudomonadati</taxon>
        <taxon>Bacteroidota</taxon>
        <taxon>Sphingobacteriia</taxon>
        <taxon>Sphingobacteriales</taxon>
        <taxon>Sphingobacteriaceae</taxon>
        <taxon>Pedobacter</taxon>
    </lineage>
</organism>
<dbReference type="RefSeq" id="WP_196100653.1">
    <property type="nucleotide sequence ID" value="NZ_CP064939.1"/>
</dbReference>
<accession>A0A7S9L2E1</accession>
<dbReference type="InterPro" id="IPR045944">
    <property type="entry name" value="DUF6364"/>
</dbReference>
<proteinExistence type="predicted"/>